<dbReference type="PANTHER" id="PTHR46577">
    <property type="entry name" value="HTH-TYPE TRANSCRIPTIONAL REGULATORY PROTEIN GABR"/>
    <property type="match status" value="1"/>
</dbReference>
<protein>
    <recommendedName>
        <fullName evidence="1">Aminotransferase class I/classII large domain-containing protein</fullName>
    </recommendedName>
</protein>
<dbReference type="PANTHER" id="PTHR46577:SF2">
    <property type="entry name" value="TRANSCRIPTIONAL REGULATORY PROTEIN"/>
    <property type="match status" value="1"/>
</dbReference>
<proteinExistence type="predicted"/>
<feature type="domain" description="Aminotransferase class I/classII large" evidence="1">
    <location>
        <begin position="4"/>
        <end position="351"/>
    </location>
</feature>
<gene>
    <name evidence="2" type="ORF">WT44_26170</name>
</gene>
<dbReference type="GO" id="GO:0030170">
    <property type="term" value="F:pyridoxal phosphate binding"/>
    <property type="evidence" value="ECO:0007669"/>
    <property type="project" value="InterPro"/>
</dbReference>
<evidence type="ECO:0000313" key="2">
    <source>
        <dbReference type="EMBL" id="KWA55840.1"/>
    </source>
</evidence>
<dbReference type="InterPro" id="IPR051446">
    <property type="entry name" value="HTH_trans_reg/aminotransferase"/>
</dbReference>
<dbReference type="InterPro" id="IPR004839">
    <property type="entry name" value="Aminotransferase_I/II_large"/>
</dbReference>
<dbReference type="RefSeq" id="WP_060149186.1">
    <property type="nucleotide sequence ID" value="NZ_LPGD01000045.1"/>
</dbReference>
<organism evidence="2">
    <name type="scientific">Burkholderia stagnalis</name>
    <dbReference type="NCBI Taxonomy" id="1503054"/>
    <lineage>
        <taxon>Bacteria</taxon>
        <taxon>Pseudomonadati</taxon>
        <taxon>Pseudomonadota</taxon>
        <taxon>Betaproteobacteria</taxon>
        <taxon>Burkholderiales</taxon>
        <taxon>Burkholderiaceae</taxon>
        <taxon>Burkholderia</taxon>
        <taxon>Burkholderia cepacia complex</taxon>
    </lineage>
</organism>
<sequence>MKTIDLSRGVPDPQSFPVDSLRAMAAAALERDAGRMLQYGPAFGYPPLREFIASWFDSKMSNVLIGHGSLELFNFICDAYLKPGDVVFVERPTYDRAITTLRQHGVTIVGIDVGDDGMCVDAFERALRRHRPKLVYLIPDFQNPTGACMSVEARRTVIRCAREHRFLLVEDGPYGLLRYRGTPLPSLHSMAPDLTLHLSSFTKLISPGVRTGFLVAPDEVVKRVASVAERHYITPSFFAQGIVAAWCESGQLAPQLDRLRHLYGPRLETCVQAIERYLPGRLFVRPEGGFFASLRLGARIDERSLQTAAAEAGLVLSSGNAFFDAHPGYQFLRVPFCALSATDITEGIRRLGDVVDHLNMAARSGKAHAAI</sequence>
<evidence type="ECO:0000313" key="3">
    <source>
        <dbReference type="Proteomes" id="UP000068603"/>
    </source>
</evidence>
<dbReference type="Proteomes" id="UP000068603">
    <property type="component" value="Unassembled WGS sequence"/>
</dbReference>
<dbReference type="Gene3D" id="3.40.640.10">
    <property type="entry name" value="Type I PLP-dependent aspartate aminotransferase-like (Major domain)"/>
    <property type="match status" value="1"/>
</dbReference>
<dbReference type="InterPro" id="IPR015421">
    <property type="entry name" value="PyrdxlP-dep_Trfase_major"/>
</dbReference>
<name>A0A119KSH5_9BURK</name>
<reference evidence="2 3" key="1">
    <citation type="submission" date="2015-11" db="EMBL/GenBank/DDBJ databases">
        <title>Expanding the genomic diversity of Burkholderia species for the development of highly accurate diagnostics.</title>
        <authorList>
            <person name="Sahl J."/>
            <person name="Keim P."/>
            <person name="Wagner D."/>
        </authorList>
    </citation>
    <scope>NUCLEOTIDE SEQUENCE [LARGE SCALE GENOMIC DNA]</scope>
    <source>
        <strain evidence="2 3">MSMB1960WGS</strain>
    </source>
</reference>
<dbReference type="InterPro" id="IPR015424">
    <property type="entry name" value="PyrdxlP-dep_Trfase"/>
</dbReference>
<dbReference type="CDD" id="cd00609">
    <property type="entry name" value="AAT_like"/>
    <property type="match status" value="1"/>
</dbReference>
<accession>A0A119KSH5</accession>
<evidence type="ECO:0000259" key="1">
    <source>
        <dbReference type="Pfam" id="PF00155"/>
    </source>
</evidence>
<dbReference type="SUPFAM" id="SSF53383">
    <property type="entry name" value="PLP-dependent transferases"/>
    <property type="match status" value="1"/>
</dbReference>
<dbReference type="STRING" id="1503054.WT74_03860"/>
<dbReference type="Gene3D" id="3.90.1150.10">
    <property type="entry name" value="Aspartate Aminotransferase, domain 1"/>
    <property type="match status" value="1"/>
</dbReference>
<dbReference type="EMBL" id="LPHB01000071">
    <property type="protein sequence ID" value="KWA55840.1"/>
    <property type="molecule type" value="Genomic_DNA"/>
</dbReference>
<dbReference type="Pfam" id="PF00155">
    <property type="entry name" value="Aminotran_1_2"/>
    <property type="match status" value="1"/>
</dbReference>
<comment type="caution">
    <text evidence="2">The sequence shown here is derived from an EMBL/GenBank/DDBJ whole genome shotgun (WGS) entry which is preliminary data.</text>
</comment>
<dbReference type="InterPro" id="IPR015422">
    <property type="entry name" value="PyrdxlP-dep_Trfase_small"/>
</dbReference>
<dbReference type="AlphaFoldDB" id="A0A119KSH5"/>